<evidence type="ECO:0000256" key="1">
    <source>
        <dbReference type="SAM" id="MobiDB-lite"/>
    </source>
</evidence>
<sequence>MTIVRASGALTLFNALRLTPRGEAALSTLGPITTVVRLGGRHGADDEYYRRVHGAALAAVDDMRLADGAAAVDLRLTNTVAGLGDYFALSALPIPAAAVVVLPTPTPEAVVYLPHHGPPGGLLLTADALVVRPARRGAVAPQHARLHAAATRLGVAPAAAVRLHPDWWRAQVEGGVDVAALRAAYVRVKAWGAGGLLSARGDAWLPDGGGVAVVEGIAGAVTVGMPVTGPRHKPWERGAAKDAGRRRLLSGGAPRRRDRGRRAAGPYAERSTPL</sequence>
<gene>
    <name evidence="2" type="ORF">BU14_0337s0013</name>
</gene>
<organism evidence="2 3">
    <name type="scientific">Porphyra umbilicalis</name>
    <name type="common">Purple laver</name>
    <name type="synonym">Red alga</name>
    <dbReference type="NCBI Taxonomy" id="2786"/>
    <lineage>
        <taxon>Eukaryota</taxon>
        <taxon>Rhodophyta</taxon>
        <taxon>Bangiophyceae</taxon>
        <taxon>Bangiales</taxon>
        <taxon>Bangiaceae</taxon>
        <taxon>Porphyra</taxon>
    </lineage>
</organism>
<feature type="compositionally biased region" description="Basic residues" evidence="1">
    <location>
        <begin position="246"/>
        <end position="262"/>
    </location>
</feature>
<dbReference type="AlphaFoldDB" id="A0A1X6NYA0"/>
<feature type="compositionally biased region" description="Basic and acidic residues" evidence="1">
    <location>
        <begin position="233"/>
        <end position="245"/>
    </location>
</feature>
<evidence type="ECO:0000313" key="2">
    <source>
        <dbReference type="EMBL" id="OSX73578.1"/>
    </source>
</evidence>
<protein>
    <submittedName>
        <fullName evidence="2">Uncharacterized protein</fullName>
    </submittedName>
</protein>
<accession>A0A1X6NYA0</accession>
<reference evidence="2 3" key="1">
    <citation type="submission" date="2017-03" db="EMBL/GenBank/DDBJ databases">
        <title>WGS assembly of Porphyra umbilicalis.</title>
        <authorList>
            <person name="Brawley S.H."/>
            <person name="Blouin N.A."/>
            <person name="Ficko-Blean E."/>
            <person name="Wheeler G.L."/>
            <person name="Lohr M."/>
            <person name="Goodson H.V."/>
            <person name="Jenkins J.W."/>
            <person name="Blaby-Haas C.E."/>
            <person name="Helliwell K.E."/>
            <person name="Chan C."/>
            <person name="Marriage T."/>
            <person name="Bhattacharya D."/>
            <person name="Klein A.S."/>
            <person name="Badis Y."/>
            <person name="Brodie J."/>
            <person name="Cao Y."/>
            <person name="Collen J."/>
            <person name="Dittami S.M."/>
            <person name="Gachon C.M."/>
            <person name="Green B.R."/>
            <person name="Karpowicz S."/>
            <person name="Kim J.W."/>
            <person name="Kudahl U."/>
            <person name="Lin S."/>
            <person name="Michel G."/>
            <person name="Mittag M."/>
            <person name="Olson B.J."/>
            <person name="Pangilinan J."/>
            <person name="Peng Y."/>
            <person name="Qiu H."/>
            <person name="Shu S."/>
            <person name="Singer J.T."/>
            <person name="Smith A.G."/>
            <person name="Sprecher B.N."/>
            <person name="Wagner V."/>
            <person name="Wang W."/>
            <person name="Wang Z.-Y."/>
            <person name="Yan J."/>
            <person name="Yarish C."/>
            <person name="Zoeuner-Riek S."/>
            <person name="Zhuang Y."/>
            <person name="Zou Y."/>
            <person name="Lindquist E.A."/>
            <person name="Grimwood J."/>
            <person name="Barry K."/>
            <person name="Rokhsar D.S."/>
            <person name="Schmutz J."/>
            <person name="Stiller J.W."/>
            <person name="Grossman A.R."/>
            <person name="Prochnik S.E."/>
        </authorList>
    </citation>
    <scope>NUCLEOTIDE SEQUENCE [LARGE SCALE GENOMIC DNA]</scope>
    <source>
        <strain evidence="2">4086291</strain>
    </source>
</reference>
<dbReference type="EMBL" id="KV918988">
    <property type="protein sequence ID" value="OSX73578.1"/>
    <property type="molecule type" value="Genomic_DNA"/>
</dbReference>
<dbReference type="Proteomes" id="UP000218209">
    <property type="component" value="Unassembled WGS sequence"/>
</dbReference>
<keyword evidence="3" id="KW-1185">Reference proteome</keyword>
<feature type="region of interest" description="Disordered" evidence="1">
    <location>
        <begin position="228"/>
        <end position="274"/>
    </location>
</feature>
<proteinExistence type="predicted"/>
<name>A0A1X6NYA0_PORUM</name>
<evidence type="ECO:0000313" key="3">
    <source>
        <dbReference type="Proteomes" id="UP000218209"/>
    </source>
</evidence>